<evidence type="ECO:0000259" key="1">
    <source>
        <dbReference type="Pfam" id="PF19512"/>
    </source>
</evidence>
<organism evidence="2 3">
    <name type="scientific">Ginsengibacter hankyongi</name>
    <dbReference type="NCBI Taxonomy" id="2607284"/>
    <lineage>
        <taxon>Bacteria</taxon>
        <taxon>Pseudomonadati</taxon>
        <taxon>Bacteroidota</taxon>
        <taxon>Chitinophagia</taxon>
        <taxon>Chitinophagales</taxon>
        <taxon>Chitinophagaceae</taxon>
        <taxon>Ginsengibacter</taxon>
    </lineage>
</organism>
<dbReference type="Pfam" id="PF19512">
    <property type="entry name" value="DUF6046"/>
    <property type="match status" value="1"/>
</dbReference>
<comment type="caution">
    <text evidence="2">The sequence shown here is derived from an EMBL/GenBank/DDBJ whole genome shotgun (WGS) entry which is preliminary data.</text>
</comment>
<reference evidence="2 3" key="1">
    <citation type="submission" date="2019-09" db="EMBL/GenBank/DDBJ databases">
        <title>Draft genome sequence of Ginsengibacter sp. BR5-29.</title>
        <authorList>
            <person name="Im W.-T."/>
        </authorList>
    </citation>
    <scope>NUCLEOTIDE SEQUENCE [LARGE SCALE GENOMIC DNA]</scope>
    <source>
        <strain evidence="2 3">BR5-29</strain>
    </source>
</reference>
<protein>
    <recommendedName>
        <fullName evidence="1">DUF6046 domain-containing protein</fullName>
    </recommendedName>
</protein>
<dbReference type="InterPro" id="IPR046109">
    <property type="entry name" value="DUF6046"/>
</dbReference>
<dbReference type="RefSeq" id="WP_150413731.1">
    <property type="nucleotide sequence ID" value="NZ_VYQF01000001.1"/>
</dbReference>
<gene>
    <name evidence="2" type="ORF">FW778_06210</name>
</gene>
<dbReference type="EMBL" id="VYQF01000001">
    <property type="protein sequence ID" value="KAA9041611.1"/>
    <property type="molecule type" value="Genomic_DNA"/>
</dbReference>
<keyword evidence="3" id="KW-1185">Reference proteome</keyword>
<accession>A0A5J5ILL1</accession>
<evidence type="ECO:0000313" key="2">
    <source>
        <dbReference type="EMBL" id="KAA9041611.1"/>
    </source>
</evidence>
<sequence length="205" mass="22554">MPDLNNIPQPIFIKSAPIAEIVRAFNIAGMPTMPPEQNQFQGKIQAFTPDKPLYMSPLGTPVMQDITFGSVLYTDQNTGRQRTTKPLTLINILFSCSMTKNIVRTSIPGRNGTIKEFVGLDDWQIKINGLIVGGNGHHPADEIIALKNQLIANVPIPVICAYLNNLDINNIVIKDITFEQEAGGYSSQPFTINALSDHDVLLQVL</sequence>
<evidence type="ECO:0000313" key="3">
    <source>
        <dbReference type="Proteomes" id="UP000326903"/>
    </source>
</evidence>
<dbReference type="Proteomes" id="UP000326903">
    <property type="component" value="Unassembled WGS sequence"/>
</dbReference>
<name>A0A5J5ILL1_9BACT</name>
<dbReference type="AlphaFoldDB" id="A0A5J5ILL1"/>
<feature type="domain" description="DUF6046" evidence="1">
    <location>
        <begin position="92"/>
        <end position="203"/>
    </location>
</feature>
<proteinExistence type="predicted"/>